<name>A0A3E0HQE7_9PSEU</name>
<keyword evidence="2" id="KW-1185">Reference proteome</keyword>
<evidence type="ECO:0000313" key="1">
    <source>
        <dbReference type="EMBL" id="REH48644.1"/>
    </source>
</evidence>
<accession>A0A3E0HQE7</accession>
<dbReference type="RefSeq" id="WP_116175385.1">
    <property type="nucleotide sequence ID" value="NZ_CP144375.1"/>
</dbReference>
<evidence type="ECO:0000313" key="2">
    <source>
        <dbReference type="Proteomes" id="UP000256269"/>
    </source>
</evidence>
<comment type="caution">
    <text evidence="1">The sequence shown here is derived from an EMBL/GenBank/DDBJ whole genome shotgun (WGS) entry which is preliminary data.</text>
</comment>
<dbReference type="AlphaFoldDB" id="A0A3E0HQE7"/>
<dbReference type="OrthoDB" id="3662464at2"/>
<sequence>MSGWVSVSARRSAYTGEPLTRVNAAVGDLAGHGLDFCSAGQRRFRALLALLACNSDTTENQLTRWQLDWSVAGRITYSPEQHALVVLTPIPHLLASAALVHPDPVRRQGLPGLRPLNAHPEGLWFRMRHVPTRTLLRIEAVESEAAAVHPQVPIAWEIASRSWEMLPEEDVALRSVPPMHVDAEQLLAAVLVRLGTDEPDGRWHVGATLARAHQRGTASPLRSLWGRGRHWQLACRDRATVAGLCAALTGPEIGLAGAVPLERTRSTALIGHREATLRLVGPG</sequence>
<reference evidence="1 2" key="1">
    <citation type="submission" date="2018-08" db="EMBL/GenBank/DDBJ databases">
        <title>Genomic Encyclopedia of Archaeal and Bacterial Type Strains, Phase II (KMG-II): from individual species to whole genera.</title>
        <authorList>
            <person name="Goeker M."/>
        </authorList>
    </citation>
    <scope>NUCLEOTIDE SEQUENCE [LARGE SCALE GENOMIC DNA]</scope>
    <source>
        <strain evidence="1 2">DSM 45791</strain>
    </source>
</reference>
<protein>
    <submittedName>
        <fullName evidence="1">Uncharacterized protein</fullName>
    </submittedName>
</protein>
<proteinExistence type="predicted"/>
<dbReference type="EMBL" id="QUNO01000005">
    <property type="protein sequence ID" value="REH48644.1"/>
    <property type="molecule type" value="Genomic_DNA"/>
</dbReference>
<gene>
    <name evidence="1" type="ORF">BCF44_105503</name>
</gene>
<organism evidence="1 2">
    <name type="scientific">Kutzneria buriramensis</name>
    <dbReference type="NCBI Taxonomy" id="1045776"/>
    <lineage>
        <taxon>Bacteria</taxon>
        <taxon>Bacillati</taxon>
        <taxon>Actinomycetota</taxon>
        <taxon>Actinomycetes</taxon>
        <taxon>Pseudonocardiales</taxon>
        <taxon>Pseudonocardiaceae</taxon>
        <taxon>Kutzneria</taxon>
    </lineage>
</organism>
<dbReference type="Proteomes" id="UP000256269">
    <property type="component" value="Unassembled WGS sequence"/>
</dbReference>